<dbReference type="Pfam" id="PF17179">
    <property type="entry name" value="Fer4_22"/>
    <property type="match status" value="1"/>
</dbReference>
<dbReference type="InterPro" id="IPR017900">
    <property type="entry name" value="4Fe4S_Fe_S_CS"/>
</dbReference>
<evidence type="ECO:0000256" key="2">
    <source>
        <dbReference type="ARBA" id="ARBA00023004"/>
    </source>
</evidence>
<dbReference type="Gene3D" id="1.10.1060.10">
    <property type="entry name" value="Alpha-helical ferredoxin"/>
    <property type="match status" value="1"/>
</dbReference>
<dbReference type="PANTHER" id="PTHR40447:SF1">
    <property type="entry name" value="ANAEROBIC SULFITE REDUCTASE SUBUNIT A"/>
    <property type="match status" value="1"/>
</dbReference>
<comment type="caution">
    <text evidence="5">The sequence shown here is derived from an EMBL/GenBank/DDBJ whole genome shotgun (WGS) entry which is preliminary data.</text>
</comment>
<feature type="domain" description="4Fe-4S ferredoxin-type" evidence="4">
    <location>
        <begin position="228"/>
        <end position="260"/>
    </location>
</feature>
<protein>
    <submittedName>
        <fullName evidence="5">Sulfhydrogenase beta subunit</fullName>
    </submittedName>
</protein>
<dbReference type="PANTHER" id="PTHR40447">
    <property type="entry name" value="ANAEROBIC SULFITE REDUCTASE SUBUNIT A"/>
    <property type="match status" value="1"/>
</dbReference>
<keyword evidence="1" id="KW-0479">Metal-binding</keyword>
<gene>
    <name evidence="5" type="ORF">CLV27_0319</name>
</gene>
<dbReference type="PROSITE" id="PS00198">
    <property type="entry name" value="4FE4S_FER_1"/>
    <property type="match status" value="2"/>
</dbReference>
<dbReference type="OrthoDB" id="9796486at2"/>
<accession>A0A4R1GEU3</accession>
<evidence type="ECO:0000313" key="6">
    <source>
        <dbReference type="Proteomes" id="UP000295777"/>
    </source>
</evidence>
<sequence length="361" mass="41629">MEFHIDKAKVLPKENLEKFLEGLKKLGRLIAPVRKGEKFVFDVIRDVLDVEINYTRTILPPKKFLLPYRRERYTYSTDTLEFKSSFRPVEQIIFGIHSCDLHGISILDSVYLRDNPDPRYLEVRKKTVLIGISCRPDEYCFCLSTGTAFPDGANWDLFLTDIGDDYFVSIGSPKGDEIILKLRKIFREITKEDLDRYKKSTSFKKALFEIEKLPDFGRISQVIELEYDSPVWEEEAKRCLGCGTCTNVCPTCFCYTCVDIPDLDGRKVARVEFTTSCQYPYYSLVAGGHYFKPTRADRFKHRYYHKLVGYLYQIEKLGCVGCGRCSAECPAKISMVETIKKLRGTADEEELREAPEQTTTG</sequence>
<organism evidence="5 6">
    <name type="scientific">Phorcysia thermohydrogeniphila</name>
    <dbReference type="NCBI Taxonomy" id="936138"/>
    <lineage>
        <taxon>Bacteria</taxon>
        <taxon>Pseudomonadati</taxon>
        <taxon>Aquificota</taxon>
        <taxon>Aquificia</taxon>
        <taxon>Desulfurobacteriales</taxon>
        <taxon>Desulfurobacteriaceae</taxon>
        <taxon>Phorcysia</taxon>
    </lineage>
</organism>
<dbReference type="InterPro" id="IPR009051">
    <property type="entry name" value="Helical_ferredxn"/>
</dbReference>
<feature type="domain" description="4Fe-4S ferredoxin-type" evidence="4">
    <location>
        <begin position="310"/>
        <end position="338"/>
    </location>
</feature>
<dbReference type="AlphaFoldDB" id="A0A4R1GEU3"/>
<evidence type="ECO:0000313" key="5">
    <source>
        <dbReference type="EMBL" id="TCK06518.1"/>
    </source>
</evidence>
<evidence type="ECO:0000259" key="4">
    <source>
        <dbReference type="PROSITE" id="PS51379"/>
    </source>
</evidence>
<keyword evidence="3" id="KW-0411">Iron-sulfur</keyword>
<dbReference type="RefSeq" id="WP_132525136.1">
    <property type="nucleotide sequence ID" value="NZ_SMFV01000001.1"/>
</dbReference>
<keyword evidence="2" id="KW-0408">Iron</keyword>
<proteinExistence type="predicted"/>
<keyword evidence="6" id="KW-1185">Reference proteome</keyword>
<dbReference type="PROSITE" id="PS51379">
    <property type="entry name" value="4FE4S_FER_2"/>
    <property type="match status" value="2"/>
</dbReference>
<dbReference type="Proteomes" id="UP000295777">
    <property type="component" value="Unassembled WGS sequence"/>
</dbReference>
<evidence type="ECO:0000256" key="1">
    <source>
        <dbReference type="ARBA" id="ARBA00022723"/>
    </source>
</evidence>
<name>A0A4R1GEU3_9BACT</name>
<dbReference type="GO" id="GO:0051536">
    <property type="term" value="F:iron-sulfur cluster binding"/>
    <property type="evidence" value="ECO:0007669"/>
    <property type="project" value="UniProtKB-KW"/>
</dbReference>
<dbReference type="SUPFAM" id="SSF46548">
    <property type="entry name" value="alpha-helical ferredoxin"/>
    <property type="match status" value="1"/>
</dbReference>
<dbReference type="GO" id="GO:0046872">
    <property type="term" value="F:metal ion binding"/>
    <property type="evidence" value="ECO:0007669"/>
    <property type="project" value="UniProtKB-KW"/>
</dbReference>
<dbReference type="EMBL" id="SMFV01000001">
    <property type="protein sequence ID" value="TCK06518.1"/>
    <property type="molecule type" value="Genomic_DNA"/>
</dbReference>
<evidence type="ECO:0000256" key="3">
    <source>
        <dbReference type="ARBA" id="ARBA00023014"/>
    </source>
</evidence>
<dbReference type="InterPro" id="IPR017896">
    <property type="entry name" value="4Fe4S_Fe-S-bd"/>
</dbReference>
<reference evidence="5 6" key="1">
    <citation type="submission" date="2019-03" db="EMBL/GenBank/DDBJ databases">
        <title>Genomic Encyclopedia of Archaeal and Bacterial Type Strains, Phase II (KMG-II): from individual species to whole genera.</title>
        <authorList>
            <person name="Goeker M."/>
        </authorList>
    </citation>
    <scope>NUCLEOTIDE SEQUENCE [LARGE SCALE GENOMIC DNA]</scope>
    <source>
        <strain evidence="5 6">DSM 24425</strain>
    </source>
</reference>